<dbReference type="Proteomes" id="UP001231370">
    <property type="component" value="Unassembled WGS sequence"/>
</dbReference>
<dbReference type="EMBL" id="JAQPOK010000136">
    <property type="protein sequence ID" value="MDJ1180704.1"/>
    <property type="molecule type" value="Genomic_DNA"/>
</dbReference>
<accession>A0ABT7BND3</accession>
<keyword evidence="5" id="KW-0051">Antiviral defense</keyword>
<comment type="similarity">
    <text evidence="2">Belongs to the CRISPR-associated Csm5 family.</text>
</comment>
<reference evidence="8 9" key="1">
    <citation type="submission" date="2023-01" db="EMBL/GenBank/DDBJ databases">
        <title>Novel diversity within Roseofilum (Cyanobacteria; Desertifilaceae) from marine benthic mats with descriptions of four novel species.</title>
        <authorList>
            <person name="Wang Y."/>
            <person name="Berthold D.E."/>
            <person name="Hu J."/>
            <person name="Lefler F.W."/>
            <person name="Laughinghouse H.D. IV."/>
        </authorList>
    </citation>
    <scope>NUCLEOTIDE SEQUENCE [LARGE SCALE GENOMIC DNA]</scope>
    <source>
        <strain evidence="8 9">BLCC-M91</strain>
    </source>
</reference>
<feature type="domain" description="CRISPR type III-associated protein" evidence="7">
    <location>
        <begin position="22"/>
        <end position="299"/>
    </location>
</feature>
<evidence type="ECO:0000313" key="9">
    <source>
        <dbReference type="Proteomes" id="UP001231370"/>
    </source>
</evidence>
<evidence type="ECO:0000259" key="7">
    <source>
        <dbReference type="Pfam" id="PF03787"/>
    </source>
</evidence>
<comment type="caution">
    <text evidence="8">The sequence shown here is derived from an EMBL/GenBank/DDBJ whole genome shotgun (WGS) entry which is preliminary data.</text>
</comment>
<evidence type="ECO:0000256" key="5">
    <source>
        <dbReference type="ARBA" id="ARBA00023118"/>
    </source>
</evidence>
<sequence>MTVSVENSISKPDVYETKNIQLTSRMLHIGSAVSQLNPFEYVDTGESIYQPNQEALARAFKAKGGSFLNDYIYRIEHHQEIISLLRNAFGEDWKTLKTDDGELIFPKKLQSRKWTGKKITSLRPMIRNGFGELYIPGSSIKGAIRTAIAYHLLRDPDRYHVPSEVRVSEIEKKLRQSFTTGELKRKAKFYDDEAFMNQLFCNFSLKDSWNNNSTGPNTDFMRAVHVSDSQPLLERKVEKRGKKIILNRRVVAEVMVSSHFPDYKAKYRSPIYTELVHNLRTQFSIMLDRELLSRFSHKQNMQIPFRSVEDLIEICENFAQEQWDFEHDYWVEIKNNNADGRDLDFSEIKDFYKPEECPYTLRVGWASGMAGTTVNTLLDDDLRAEIRDVCGNKAPGFEAPKSRRTVIDAKGEIKYVPGWVKFKVL</sequence>
<dbReference type="PANTHER" id="PTHR38007">
    <property type="entry name" value="CRISPR SYSTEM CMS PROTEIN CSM5"/>
    <property type="match status" value="1"/>
</dbReference>
<dbReference type="InterPro" id="IPR005537">
    <property type="entry name" value="RAMP_III_fam"/>
</dbReference>
<evidence type="ECO:0000256" key="2">
    <source>
        <dbReference type="ARBA" id="ARBA00006680"/>
    </source>
</evidence>
<evidence type="ECO:0000313" key="8">
    <source>
        <dbReference type="EMBL" id="MDJ1180704.1"/>
    </source>
</evidence>
<dbReference type="NCBIfam" id="TIGR01899">
    <property type="entry name" value="cas_TM1807_csm5"/>
    <property type="match status" value="1"/>
</dbReference>
<evidence type="ECO:0000256" key="1">
    <source>
        <dbReference type="ARBA" id="ARBA00003088"/>
    </source>
</evidence>
<gene>
    <name evidence="8" type="primary">csm5</name>
    <name evidence="8" type="ORF">PJF56_17735</name>
</gene>
<keyword evidence="4" id="KW-0694">RNA-binding</keyword>
<evidence type="ECO:0000256" key="3">
    <source>
        <dbReference type="ARBA" id="ARBA00016113"/>
    </source>
</evidence>
<dbReference type="Pfam" id="PF03787">
    <property type="entry name" value="RAMPs"/>
    <property type="match status" value="1"/>
</dbReference>
<name>A0ABT7BND3_9CYAN</name>
<keyword evidence="9" id="KW-1185">Reference proteome</keyword>
<dbReference type="PANTHER" id="PTHR38007:SF1">
    <property type="entry name" value="CRISPR SYSTEM CMS PROTEIN CSM5"/>
    <property type="match status" value="1"/>
</dbReference>
<organism evidence="8 9">
    <name type="scientific">Roseofilum halophilum BLCC-M91</name>
    <dbReference type="NCBI Taxonomy" id="3022259"/>
    <lineage>
        <taxon>Bacteria</taxon>
        <taxon>Bacillati</taxon>
        <taxon>Cyanobacteriota</taxon>
        <taxon>Cyanophyceae</taxon>
        <taxon>Desertifilales</taxon>
        <taxon>Desertifilaceae</taxon>
        <taxon>Roseofilum</taxon>
        <taxon>Roseofilum halophilum</taxon>
    </lineage>
</organism>
<comment type="function">
    <text evidence="1">This subunit might be involved in maturation of a crRNA intermediate to its mature form.</text>
</comment>
<protein>
    <recommendedName>
        <fullName evidence="3">CRISPR system Cms protein Csm5</fullName>
    </recommendedName>
    <alternativeName>
        <fullName evidence="6">CRISPR type III A-associated protein Csm5</fullName>
    </alternativeName>
</protein>
<dbReference type="InterPro" id="IPR010173">
    <property type="entry name" value="CRISPR-assoc_Csm5"/>
</dbReference>
<proteinExistence type="inferred from homology"/>
<evidence type="ECO:0000256" key="6">
    <source>
        <dbReference type="ARBA" id="ARBA00031720"/>
    </source>
</evidence>
<evidence type="ECO:0000256" key="4">
    <source>
        <dbReference type="ARBA" id="ARBA00022884"/>
    </source>
</evidence>
<dbReference type="RefSeq" id="WP_283764005.1">
    <property type="nucleotide sequence ID" value="NZ_JAQPOK010000136.1"/>
</dbReference>